<evidence type="ECO:0000313" key="2">
    <source>
        <dbReference type="Proteomes" id="UP001497444"/>
    </source>
</evidence>
<dbReference type="Proteomes" id="UP001497444">
    <property type="component" value="Chromosome 18"/>
</dbReference>
<evidence type="ECO:0000313" key="1">
    <source>
        <dbReference type="EMBL" id="CAK9266334.1"/>
    </source>
</evidence>
<proteinExistence type="predicted"/>
<protein>
    <submittedName>
        <fullName evidence="1">Uncharacterized protein</fullName>
    </submittedName>
</protein>
<dbReference type="EMBL" id="OZ020113">
    <property type="protein sequence ID" value="CAK9266334.1"/>
    <property type="molecule type" value="Genomic_DNA"/>
</dbReference>
<sequence length="66" mass="7161">MSDENWTKVRRTSNEQSLAVAAAMAGGSAALQLLAMQRCGEAGRALQLVVMARPVERCSSLLWRGR</sequence>
<name>A0ABP0WHQ8_9BRYO</name>
<accession>A0ABP0WHQ8</accession>
<gene>
    <name evidence="1" type="ORF">CSSPJE1EN1_LOCUS11812</name>
</gene>
<keyword evidence="2" id="KW-1185">Reference proteome</keyword>
<organism evidence="1 2">
    <name type="scientific">Sphagnum jensenii</name>
    <dbReference type="NCBI Taxonomy" id="128206"/>
    <lineage>
        <taxon>Eukaryota</taxon>
        <taxon>Viridiplantae</taxon>
        <taxon>Streptophyta</taxon>
        <taxon>Embryophyta</taxon>
        <taxon>Bryophyta</taxon>
        <taxon>Sphagnophytina</taxon>
        <taxon>Sphagnopsida</taxon>
        <taxon>Sphagnales</taxon>
        <taxon>Sphagnaceae</taxon>
        <taxon>Sphagnum</taxon>
    </lineage>
</organism>
<reference evidence="1" key="1">
    <citation type="submission" date="2024-02" db="EMBL/GenBank/DDBJ databases">
        <authorList>
            <consortium name="ELIXIR-Norway"/>
            <consortium name="Elixir Norway"/>
        </authorList>
    </citation>
    <scope>NUCLEOTIDE SEQUENCE</scope>
</reference>